<name>A0A4C1VLD1_EUMVA</name>
<evidence type="ECO:0000313" key="3">
    <source>
        <dbReference type="Proteomes" id="UP000299102"/>
    </source>
</evidence>
<proteinExistence type="predicted"/>
<evidence type="ECO:0000256" key="1">
    <source>
        <dbReference type="SAM" id="MobiDB-lite"/>
    </source>
</evidence>
<sequence>MGRIAEVPQDSDKSNPATPCMDNKDIVKEFNTVKSAILLVSQDRAPQAPAPPAPCHVIAICRLHPRPLKISEETLPYSAHVISRDILSSSSAGRRLRLCDQFFHYSNAQAIL</sequence>
<reference evidence="2 3" key="1">
    <citation type="journal article" date="2019" name="Commun. Biol.">
        <title>The bagworm genome reveals a unique fibroin gene that provides high tensile strength.</title>
        <authorList>
            <person name="Kono N."/>
            <person name="Nakamura H."/>
            <person name="Ohtoshi R."/>
            <person name="Tomita M."/>
            <person name="Numata K."/>
            <person name="Arakawa K."/>
        </authorList>
    </citation>
    <scope>NUCLEOTIDE SEQUENCE [LARGE SCALE GENOMIC DNA]</scope>
</reference>
<gene>
    <name evidence="2" type="ORF">EVAR_96167_1</name>
</gene>
<feature type="region of interest" description="Disordered" evidence="1">
    <location>
        <begin position="1"/>
        <end position="21"/>
    </location>
</feature>
<dbReference type="Proteomes" id="UP000299102">
    <property type="component" value="Unassembled WGS sequence"/>
</dbReference>
<evidence type="ECO:0000313" key="2">
    <source>
        <dbReference type="EMBL" id="GBP38565.1"/>
    </source>
</evidence>
<comment type="caution">
    <text evidence="2">The sequence shown here is derived from an EMBL/GenBank/DDBJ whole genome shotgun (WGS) entry which is preliminary data.</text>
</comment>
<protein>
    <submittedName>
        <fullName evidence="2">Uncharacterized protein</fullName>
    </submittedName>
</protein>
<organism evidence="2 3">
    <name type="scientific">Eumeta variegata</name>
    <name type="common">Bagworm moth</name>
    <name type="synonym">Eumeta japonica</name>
    <dbReference type="NCBI Taxonomy" id="151549"/>
    <lineage>
        <taxon>Eukaryota</taxon>
        <taxon>Metazoa</taxon>
        <taxon>Ecdysozoa</taxon>
        <taxon>Arthropoda</taxon>
        <taxon>Hexapoda</taxon>
        <taxon>Insecta</taxon>
        <taxon>Pterygota</taxon>
        <taxon>Neoptera</taxon>
        <taxon>Endopterygota</taxon>
        <taxon>Lepidoptera</taxon>
        <taxon>Glossata</taxon>
        <taxon>Ditrysia</taxon>
        <taxon>Tineoidea</taxon>
        <taxon>Psychidae</taxon>
        <taxon>Oiketicinae</taxon>
        <taxon>Eumeta</taxon>
    </lineage>
</organism>
<dbReference type="AlphaFoldDB" id="A0A4C1VLD1"/>
<dbReference type="EMBL" id="BGZK01000351">
    <property type="protein sequence ID" value="GBP38565.1"/>
    <property type="molecule type" value="Genomic_DNA"/>
</dbReference>
<accession>A0A4C1VLD1</accession>
<keyword evidence="3" id="KW-1185">Reference proteome</keyword>